<dbReference type="AlphaFoldDB" id="A0A9N9H1Z4"/>
<organism evidence="1 2">
    <name type="scientific">Funneliformis mosseae</name>
    <name type="common">Endomycorrhizal fungus</name>
    <name type="synonym">Glomus mosseae</name>
    <dbReference type="NCBI Taxonomy" id="27381"/>
    <lineage>
        <taxon>Eukaryota</taxon>
        <taxon>Fungi</taxon>
        <taxon>Fungi incertae sedis</taxon>
        <taxon>Mucoromycota</taxon>
        <taxon>Glomeromycotina</taxon>
        <taxon>Glomeromycetes</taxon>
        <taxon>Glomerales</taxon>
        <taxon>Glomeraceae</taxon>
        <taxon>Funneliformis</taxon>
    </lineage>
</organism>
<name>A0A9N9H1Z4_FUNMO</name>
<evidence type="ECO:0000313" key="2">
    <source>
        <dbReference type="Proteomes" id="UP000789375"/>
    </source>
</evidence>
<feature type="non-terminal residue" evidence="1">
    <location>
        <position position="315"/>
    </location>
</feature>
<keyword evidence="2" id="KW-1185">Reference proteome</keyword>
<gene>
    <name evidence="1" type="ORF">FMOSSE_LOCUS11007</name>
</gene>
<accession>A0A9N9H1Z4</accession>
<reference evidence="1" key="1">
    <citation type="submission" date="2021-06" db="EMBL/GenBank/DDBJ databases">
        <authorList>
            <person name="Kallberg Y."/>
            <person name="Tangrot J."/>
            <person name="Rosling A."/>
        </authorList>
    </citation>
    <scope>NUCLEOTIDE SEQUENCE</scope>
    <source>
        <strain evidence="1">87-6 pot B 2015</strain>
    </source>
</reference>
<protein>
    <submittedName>
        <fullName evidence="1">3973_t:CDS:1</fullName>
    </submittedName>
</protein>
<comment type="caution">
    <text evidence="1">The sequence shown here is derived from an EMBL/GenBank/DDBJ whole genome shotgun (WGS) entry which is preliminary data.</text>
</comment>
<dbReference type="EMBL" id="CAJVPP010003979">
    <property type="protein sequence ID" value="CAG8641421.1"/>
    <property type="molecule type" value="Genomic_DNA"/>
</dbReference>
<dbReference type="Proteomes" id="UP000789375">
    <property type="component" value="Unassembled WGS sequence"/>
</dbReference>
<evidence type="ECO:0000313" key="1">
    <source>
        <dbReference type="EMBL" id="CAG8641421.1"/>
    </source>
</evidence>
<sequence length="315" mass="36652">MLDNKASIIIFLVNNYECNEVINFIENDIKTLYSCIRVNRSFCRTFIPILWKNPFKFISDDKRLVQLFSTLIRCLHQIDKKWLENEYSIQVDKFHTSKVYFKYHTFIKDFELNPLQRAMRLWATEHLAGKKGKNDQIYDSSTKRRIIRKKVNKINHHIGNLLFNKGGQYGSLNIYYNDLLSGPRSLLDICAIKNYKQSLVDVNKLSLGLFNKNSMNLIPIITYNFQGLQNALSKNNIQHLQILINTQKDHSVLTGDLIDFIQSQGQLKSLSTNVFWKADATKSFLDALKMHSTSITFLRIEDEDISNSSNQLLLS</sequence>
<proteinExistence type="predicted"/>